<dbReference type="RefSeq" id="WP_125533838.1">
    <property type="nucleotide sequence ID" value="NZ_CP048261.1"/>
</dbReference>
<organism evidence="1 2">
    <name type="scientific">Streptomyces rimosus subsp. rimosus (strain ATCC 10970 / DSM 40260 / JCM 4667 / NRRL 2234)</name>
    <dbReference type="NCBI Taxonomy" id="1265868"/>
    <lineage>
        <taxon>Bacteria</taxon>
        <taxon>Bacillati</taxon>
        <taxon>Actinomycetota</taxon>
        <taxon>Actinomycetes</taxon>
        <taxon>Kitasatosporales</taxon>
        <taxon>Streptomycetaceae</taxon>
        <taxon>Streptomyces</taxon>
    </lineage>
</organism>
<reference evidence="1" key="1">
    <citation type="submission" date="2012-12" db="EMBL/GenBank/DDBJ databases">
        <authorList>
            <person name="Pethick F.E."/>
            <person name="MacFadyen A.C."/>
            <person name="Tang Z."/>
            <person name="Sangal V."/>
            <person name="Tze-Tze L."/>
            <person name="Chu J."/>
            <person name="Guo M."/>
            <person name="Kirby R."/>
            <person name="Hoskisson P.A."/>
            <person name="Herron P.R."/>
            <person name="Hunter I.S."/>
        </authorList>
    </citation>
    <scope>NUCLEOTIDE SEQUENCE</scope>
    <source>
        <strain evidence="1">ATCC 10970</strain>
    </source>
</reference>
<evidence type="ECO:0000313" key="1">
    <source>
        <dbReference type="EMBL" id="QST82513.1"/>
    </source>
</evidence>
<accession>A0A8A1UPN5</accession>
<reference evidence="1" key="2">
    <citation type="submission" date="2020-01" db="EMBL/GenBank/DDBJ databases">
        <authorList>
            <person name="Algora L."/>
            <person name="Schniete J.K."/>
            <person name="MacFadyen A."/>
            <person name="Hoskisson P.A."/>
            <person name="Hunter I.S."/>
            <person name="Herron P.R."/>
        </authorList>
    </citation>
    <scope>NUCLEOTIDE SEQUENCE</scope>
    <source>
        <strain evidence="1">ATCC 10970</strain>
    </source>
</reference>
<proteinExistence type="predicted"/>
<sequence length="107" mass="11771">MEVLGMDAERLARISDLVAECRPVHASTGGMDAVQELLSARGVPVMDSILVTRKLLGDVPHALGEAKWLVLGASSRSEEREAHRRLTEGLYEAVCALYEEEREKLPD</sequence>
<dbReference type="AlphaFoldDB" id="A0A8A1UPN5"/>
<name>A0A8A1UPN5_STRR1</name>
<protein>
    <submittedName>
        <fullName evidence="1">Uncharacterized protein</fullName>
    </submittedName>
</protein>
<dbReference type="GeneID" id="66856738"/>
<gene>
    <name evidence="1" type="ORF">SRIM_022225</name>
</gene>
<reference evidence="1" key="3">
    <citation type="journal article" date="2021" name="bioRxiv">
        <title>Bilateral symmetry of linear streptomycete chromosomes.</title>
        <authorList>
            <person name="Algora-Gallardo L."/>
            <person name="Schniete J.K."/>
            <person name="Mark D.R."/>
            <person name="Hunter I.S."/>
            <person name="Herron P.R."/>
        </authorList>
    </citation>
    <scope>NUCLEOTIDE SEQUENCE</scope>
    <source>
        <strain evidence="1">ATCC 10970</strain>
    </source>
</reference>
<evidence type="ECO:0000313" key="2">
    <source>
        <dbReference type="Proteomes" id="UP000011074"/>
    </source>
</evidence>
<dbReference type="EMBL" id="CP048261">
    <property type="protein sequence ID" value="QST82513.1"/>
    <property type="molecule type" value="Genomic_DNA"/>
</dbReference>
<dbReference type="Proteomes" id="UP000011074">
    <property type="component" value="Chromosome"/>
</dbReference>